<name>A0A1E3RH34_MYCFV</name>
<keyword evidence="2" id="KW-1185">Reference proteome</keyword>
<proteinExistence type="predicted"/>
<dbReference type="EMBL" id="MIHA01000011">
    <property type="protein sequence ID" value="ODQ89173.1"/>
    <property type="molecule type" value="Genomic_DNA"/>
</dbReference>
<protein>
    <submittedName>
        <fullName evidence="1">Uncharacterized protein</fullName>
    </submittedName>
</protein>
<dbReference type="AlphaFoldDB" id="A0A1E3RH34"/>
<dbReference type="STRING" id="1776.BHQ18_16430"/>
<organism evidence="1 2">
    <name type="scientific">Mycolicibacterium flavescens</name>
    <name type="common">Mycobacterium flavescens</name>
    <dbReference type="NCBI Taxonomy" id="1776"/>
    <lineage>
        <taxon>Bacteria</taxon>
        <taxon>Bacillati</taxon>
        <taxon>Actinomycetota</taxon>
        <taxon>Actinomycetes</taxon>
        <taxon>Mycobacteriales</taxon>
        <taxon>Mycobacteriaceae</taxon>
        <taxon>Mycolicibacterium</taxon>
    </lineage>
</organism>
<evidence type="ECO:0000313" key="1">
    <source>
        <dbReference type="EMBL" id="ODQ89173.1"/>
    </source>
</evidence>
<accession>A0A1E3RH34</accession>
<gene>
    <name evidence="1" type="ORF">BHQ18_16430</name>
</gene>
<sequence>MCRQACERTTHLACPRPLGIVAARAAARGVFSHPGGRRAAPSRLVAEVFAGRFLVAREFAFTGYSVAFSK</sequence>
<dbReference type="Proteomes" id="UP000094053">
    <property type="component" value="Unassembled WGS sequence"/>
</dbReference>
<comment type="caution">
    <text evidence="1">The sequence shown here is derived from an EMBL/GenBank/DDBJ whole genome shotgun (WGS) entry which is preliminary data.</text>
</comment>
<evidence type="ECO:0000313" key="2">
    <source>
        <dbReference type="Proteomes" id="UP000094053"/>
    </source>
</evidence>
<reference evidence="2" key="1">
    <citation type="submission" date="2016-09" db="EMBL/GenBank/DDBJ databases">
        <authorList>
            <person name="Greninger A.L."/>
            <person name="Jerome K.R."/>
            <person name="Mcnair B."/>
            <person name="Wallis C."/>
            <person name="Fang F."/>
        </authorList>
    </citation>
    <scope>NUCLEOTIDE SEQUENCE [LARGE SCALE GENOMIC DNA]</scope>
    <source>
        <strain evidence="2">M6</strain>
    </source>
</reference>